<dbReference type="RefSeq" id="WP_012701238.1">
    <property type="nucleotide sequence ID" value="NC_012560.1"/>
</dbReference>
<dbReference type="InterPro" id="IPR010623">
    <property type="entry name" value="IcmF_C"/>
</dbReference>
<dbReference type="SUPFAM" id="SSF52540">
    <property type="entry name" value="P-loop containing nucleoside triphosphate hydrolases"/>
    <property type="match status" value="1"/>
</dbReference>
<dbReference type="InterPro" id="IPR053156">
    <property type="entry name" value="T6SS_TssM-like"/>
</dbReference>
<dbReference type="Pfam" id="PF06761">
    <property type="entry name" value="IcmF-related"/>
    <property type="match status" value="1"/>
</dbReference>
<protein>
    <recommendedName>
        <fullName evidence="8">Type VI secretion system membrane subunit TssM</fullName>
    </recommendedName>
</protein>
<dbReference type="InterPro" id="IPR017731">
    <property type="entry name" value="TssM1-like"/>
</dbReference>
<evidence type="ECO:0000259" key="4">
    <source>
        <dbReference type="Pfam" id="PF06761"/>
    </source>
</evidence>
<feature type="domain" description="IcmF-related" evidence="4">
    <location>
        <begin position="525"/>
        <end position="835"/>
    </location>
</feature>
<dbReference type="NCBIfam" id="TIGR03348">
    <property type="entry name" value="VI_IcmF"/>
    <property type="match status" value="1"/>
</dbReference>
<name>C1DJS8_AZOVD</name>
<keyword evidence="2" id="KW-0812">Transmembrane</keyword>
<evidence type="ECO:0000256" key="2">
    <source>
        <dbReference type="SAM" id="Phobius"/>
    </source>
</evidence>
<dbReference type="HOGENOM" id="CLU_003353_2_1_6"/>
<dbReference type="OrthoDB" id="9758229at2"/>
<dbReference type="eggNOG" id="COG3523">
    <property type="taxonomic scope" value="Bacteria"/>
</dbReference>
<dbReference type="InterPro" id="IPR027417">
    <property type="entry name" value="P-loop_NTPase"/>
</dbReference>
<feature type="transmembrane region" description="Helical" evidence="2">
    <location>
        <begin position="465"/>
        <end position="486"/>
    </location>
</feature>
<dbReference type="InterPro" id="IPR009612">
    <property type="entry name" value="IcmF-rel"/>
</dbReference>
<dbReference type="EMBL" id="CP001157">
    <property type="protein sequence ID" value="ACO78847.1"/>
    <property type="molecule type" value="Genomic_DNA"/>
</dbReference>
<sequence length="1205" mass="134488">MNRLLDFLARALGLILGRQLWVLLGLAALVALIWLVGPLIAIDGYRPLQSDRLRLGLIAAMLMAWLMRVLYRTWRSANLNAQLLNRVREPAEGAATTADPHLEELRSRFGEAAERLKGARFAAQGGSGWGRWLERISRQYLYQLPWYLFIGAPGSGKTTALVNSGLDFPLADQFGKAAIRGVGGTRNCDWWFTNEAVLIDTAGRYTLQESHREQDQKEWLGFVELLKKYRARQPINGVMLTVSTADLLSSDEQERTQHAVRLRQRLQELRAQLGIQFPVYVLVTKIDLLSGFTEYFARFGREERSQVWGMTFPLEAVRAPDFDLRRAFADEYRLLLERLYAGLPERLQGEQDPLQRELAYLLPQEFAGLQAVLERFLEQVFVESRFEANALPRGVYFTSGTQEGTVFDRVMGGIKRLLQLGGGAHLPQVGEPGRSFFLRRLMQEVIFQEAALAGRNERWQRRQAWLRRAGHALVGVGVLALGLAWFNSYRHNLRHVEEVLARVPAVAERIAGIKVDDRAPVGALMPVLDQLASLHASSRFDVDDPPLDHRFGLFQGDKLRAAADGAYARALEDVLLPHLARRLEDGLRQARPDDVEYAYGALKAYLMLYEAQHYDADYLQAWLSFDIERGLDGRLANDRREALRQHLARLLGGRAVSSPYARDDALVAQVRGRLLGHGFGERSYGSLKRALRHDERLTDFNVAEVVGPQATLVFLRVSGASLGNGGVPGLFTYRGYWEVFAPRIEDDLVARSREESWVLGLPELERIDPQTLAKWVREVKRLYFDDYIREWEGYLADLRLRSGADLAQNIQIARALSAADSPLVKLMSAAAQETTLLRAGEDDRRPAAEQARDRVGAAREALESLFGRPESSADPRPSATERPERVVDERFAALRHFTRPGEKGEPAPIQSVRDTLNELYIHLIATDTALRDGQTPPGDGVLNKVRADAGRLPLPFRNMLNELARVSDGNVSRVVHRQLGQNVAANVGDFCRQAVDGRYPLAHGSARDISPNDFAQLFAPAGLMDEFFQKNLAGLVDTSVRPWRFKGEAGGRAAYLQSFERAAVIRDVYFAGGGRTPSIRIELKPLRMDAGIAQILFDIDGQTLRYAHGPQVPVQVQWPGPGGGNRVRLEASGPDGTSKVLLSEGPWALHRLFDRAALAPGGAPEQMIATFDIGGAKAVFQVTAGGVRNPFRLAQLESFSCPRRS</sequence>
<accession>C1DJS8</accession>
<feature type="domain" description="Type VI secretion system component TssM1 N-terminal" evidence="5">
    <location>
        <begin position="213"/>
        <end position="473"/>
    </location>
</feature>
<feature type="transmembrane region" description="Helical" evidence="2">
    <location>
        <begin position="53"/>
        <end position="71"/>
    </location>
</feature>
<keyword evidence="2" id="KW-1133">Transmembrane helix</keyword>
<dbReference type="Gene3D" id="3.40.50.300">
    <property type="entry name" value="P-loop containing nucleotide triphosphate hydrolases"/>
    <property type="match status" value="1"/>
</dbReference>
<dbReference type="STRING" id="322710.Avin_26710"/>
<evidence type="ECO:0000313" key="7">
    <source>
        <dbReference type="Proteomes" id="UP000002424"/>
    </source>
</evidence>
<evidence type="ECO:0000256" key="1">
    <source>
        <dbReference type="SAM" id="MobiDB-lite"/>
    </source>
</evidence>
<evidence type="ECO:0000259" key="5">
    <source>
        <dbReference type="Pfam" id="PF14331"/>
    </source>
</evidence>
<dbReference type="InterPro" id="IPR025743">
    <property type="entry name" value="TssM1_N"/>
</dbReference>
<dbReference type="GeneID" id="88185813"/>
<evidence type="ECO:0000313" key="6">
    <source>
        <dbReference type="EMBL" id="ACO78847.1"/>
    </source>
</evidence>
<dbReference type="Pfam" id="PF06744">
    <property type="entry name" value="IcmF_C"/>
    <property type="match status" value="1"/>
</dbReference>
<keyword evidence="2" id="KW-0472">Membrane</keyword>
<evidence type="ECO:0000259" key="3">
    <source>
        <dbReference type="Pfam" id="PF06744"/>
    </source>
</evidence>
<evidence type="ECO:0008006" key="8">
    <source>
        <dbReference type="Google" id="ProtNLM"/>
    </source>
</evidence>
<dbReference type="PANTHER" id="PTHR36153">
    <property type="entry name" value="INNER MEMBRANE PROTEIN-RELATED"/>
    <property type="match status" value="1"/>
</dbReference>
<feature type="transmembrane region" description="Helical" evidence="2">
    <location>
        <begin position="20"/>
        <end position="41"/>
    </location>
</feature>
<dbReference type="AlphaFoldDB" id="C1DJS8"/>
<reference evidence="6 7" key="1">
    <citation type="journal article" date="2009" name="J. Bacteriol.">
        <title>Genome sequence of Azotobacter vinelandii, an obligate aerobe specialized to support diverse anaerobic metabolic processes.</title>
        <authorList>
            <person name="Setubal J.C."/>
            <person name="dos Santos P."/>
            <person name="Goldman B.S."/>
            <person name="Ertesvag H."/>
            <person name="Espin G."/>
            <person name="Rubio L.M."/>
            <person name="Valla S."/>
            <person name="Almeida N.F."/>
            <person name="Balasubramanian D."/>
            <person name="Cromes L."/>
            <person name="Curatti L."/>
            <person name="Du Z."/>
            <person name="Godsy E."/>
            <person name="Goodner B."/>
            <person name="Hellner-Burris K."/>
            <person name="Hernandez J.A."/>
            <person name="Houmiel K."/>
            <person name="Imperial J."/>
            <person name="Kennedy C."/>
            <person name="Larson T.J."/>
            <person name="Latreille P."/>
            <person name="Ligon L.S."/>
            <person name="Lu J."/>
            <person name="Maerk M."/>
            <person name="Miller N.M."/>
            <person name="Norton S."/>
            <person name="O'Carroll I.P."/>
            <person name="Paulsen I."/>
            <person name="Raulfs E.C."/>
            <person name="Roemer R."/>
            <person name="Rosser J."/>
            <person name="Segura D."/>
            <person name="Slater S."/>
            <person name="Stricklin S.L."/>
            <person name="Studholme D.J."/>
            <person name="Sun J."/>
            <person name="Viana C.J."/>
            <person name="Wallin E."/>
            <person name="Wang B."/>
            <person name="Wheeler C."/>
            <person name="Zhu H."/>
            <person name="Dean D.R."/>
            <person name="Dixon R."/>
            <person name="Wood D."/>
        </authorList>
    </citation>
    <scope>NUCLEOTIDE SEQUENCE [LARGE SCALE GENOMIC DNA]</scope>
    <source>
        <strain evidence="7">DJ / ATCC BAA-1303</strain>
    </source>
</reference>
<organism evidence="6 7">
    <name type="scientific">Azotobacter vinelandii (strain DJ / ATCC BAA-1303)</name>
    <dbReference type="NCBI Taxonomy" id="322710"/>
    <lineage>
        <taxon>Bacteria</taxon>
        <taxon>Pseudomonadati</taxon>
        <taxon>Pseudomonadota</taxon>
        <taxon>Gammaproteobacteria</taxon>
        <taxon>Pseudomonadales</taxon>
        <taxon>Pseudomonadaceae</taxon>
        <taxon>Azotobacter</taxon>
    </lineage>
</organism>
<dbReference type="EnsemblBacteria" id="ACO78847">
    <property type="protein sequence ID" value="ACO78847"/>
    <property type="gene ID" value="Avin_26710"/>
</dbReference>
<feature type="domain" description="Type VI secretion system IcmF C-terminal" evidence="3">
    <location>
        <begin position="1082"/>
        <end position="1184"/>
    </location>
</feature>
<proteinExistence type="predicted"/>
<dbReference type="KEGG" id="avn:Avin_26710"/>
<feature type="region of interest" description="Disordered" evidence="1">
    <location>
        <begin position="864"/>
        <end position="884"/>
    </location>
</feature>
<dbReference type="Proteomes" id="UP000002424">
    <property type="component" value="Chromosome"/>
</dbReference>
<dbReference type="CDD" id="cd00882">
    <property type="entry name" value="Ras_like_GTPase"/>
    <property type="match status" value="1"/>
</dbReference>
<dbReference type="Pfam" id="PF14331">
    <property type="entry name" value="IcmF-related_N"/>
    <property type="match status" value="1"/>
</dbReference>
<keyword evidence="7" id="KW-1185">Reference proteome</keyword>
<gene>
    <name evidence="6" type="ordered locus">Avin_26710</name>
</gene>
<dbReference type="PANTHER" id="PTHR36153:SF1">
    <property type="entry name" value="TYPE VI SECRETION SYSTEM COMPONENT TSSM1"/>
    <property type="match status" value="1"/>
</dbReference>